<name>A0ABS8YGL3_9BACL</name>
<accession>A0ABS8YGL3</accession>
<sequence length="1551" mass="175114">MKNDLTLLTGSLNITKTVEEINKAIKKIEKHPKLSKVKLSVDFDQKYTKSVDVLLSSGQQVIKHFELQKKLIEEIIAKNFSLGEAINRVTQRIRANIDSSVQATKHINDRRSAILQESDAILTLISNMERFEAKQQDLLRVQSASEIGSNEASKSVESAPQTEASPVSNPFEKTANDFFKDVNIDAFKKLFDTSMVSLFFEAIAQGGLKFKALSVFAEIYTSSTVKARIATVALQSALSLGLSVAIGAVVSGLTYLYNKYEEEKQQQIELEKQTRQTTESWTAHKDEILELVNTYNYLQAVTQNGQLFTNHEQEQSYLDVIERLSTLMPGLVASIDEKGQKHLKSTEAIQREIENTEKLSKIQLRIDAHSAKDNYKDKINEINKLNKEIAKIERKKSIKNRQAQVPASSRSQETQDEFIRSRNIELGKLDLQIINTQQKIASSSDELLNSVSSSVEGILKLRDIEFNPETSKEIKNIINSLDSEIVNDESKLEEFTTSLAELAEILSDGIVSYKEKERFVQLKNALQLSDEAVNNLTNSFKENNEEVKSLKSVNELSGDLKYFNNILSTVEQGQKLNADAASELIQKYPELADNVHKMSDGWSIEKDAIEDVRSKKLDLLNDSILAENGITENYKTELEARLKGYGIELDAINDVASAKLAAAEIKGSEAIPENIKRYLPEGAAKKIDATAERDRKAILDHGEKMNYVAKFREALSSSKYGVSGSNSGSRSSSSSKDKAAYESRFKINKLEDAVNKANAELDKNLQKLDEAIASGKDYDKVLNNRLTLYDNLTKALDNLKNSHVKQQQELRGVLGKAGLLDKNGDVIENVGKKLESIANSGTETIQGHSIQTIESFVEQYLNLPQQINDADSKLNQAVMGIADTFGKGLERIQNTSGHKQAKSKHKIAMLGEINTTEEKELLAKYTEEIVQNIVNERKQINDEIYKTQQFIRSSKSTDAQKRAAEIYLKTLLDAQNNKYEEVVAQSEDLGKKQADALISGFEDQIKELEFQKSLLGSLDTPEKQQAAKDIDKAIASVYAQAAQSIESQTAELTRKVNQSQSITEKSRTQAKLDALNEYQRTVLKQISDMNNAEWKARSDRADSIIENYKKMLQKEKELREQAIEEEIRVENERHNNKVKHLDDELKRYEDIINAQLKSLDRANAEEDYEAKFNKLMKERQDIADKINVLALDNSFEAKAKKKALQEQLDSKNEEIDKFKLDRERELVKEGLSDQLEDRRRTIEKERELADKQHEDTLDKLDQEKRKVERHYKQILEDEKYFYDMKQSLLSEDKVAVYTALDEIQSKYDSFFAYLEGQSELFGKKIADNMRYGFEQDYKNTQEYRDTVDSSGKAPSGSSGVPGHAGGGKQTEDADKQRSWKEYLANKQRAESLTKQVIQLQRTDPNSIDIVHIKEEINKLRKLNNDYRNKYNFPDQSYDQLKNMKPFSAKSGGMTPPWGGNNGKFLLAHEKEIILNQSDSFNLLKVVDITRNVVDSIRNMKLPSLTQQQNTTHAGTTIQNLHVAITGAFGPKDGGDMAASLINGLKARGVNI</sequence>
<feature type="region of interest" description="Disordered" evidence="2">
    <location>
        <begin position="1343"/>
        <end position="1376"/>
    </location>
</feature>
<reference evidence="3 4" key="1">
    <citation type="submission" date="2021-11" db="EMBL/GenBank/DDBJ databases">
        <title>Draft genome sequence of Paenibacillus profundus YoMME, a new Gram-positive bacteria with exoelectrogenic properties.</title>
        <authorList>
            <person name="Hubenova Y."/>
            <person name="Hubenova E."/>
            <person name="Manasiev Y."/>
            <person name="Peykov S."/>
            <person name="Mitov M."/>
        </authorList>
    </citation>
    <scope>NUCLEOTIDE SEQUENCE [LARGE SCALE GENOMIC DNA]</scope>
    <source>
        <strain evidence="3 4">YoMME</strain>
    </source>
</reference>
<organism evidence="3 4">
    <name type="scientific">Paenibacillus profundus</name>
    <dbReference type="NCBI Taxonomy" id="1173085"/>
    <lineage>
        <taxon>Bacteria</taxon>
        <taxon>Bacillati</taxon>
        <taxon>Bacillota</taxon>
        <taxon>Bacilli</taxon>
        <taxon>Bacillales</taxon>
        <taxon>Paenibacillaceae</taxon>
        <taxon>Paenibacillus</taxon>
    </lineage>
</organism>
<comment type="caution">
    <text evidence="3">The sequence shown here is derived from an EMBL/GenBank/DDBJ whole genome shotgun (WGS) entry which is preliminary data.</text>
</comment>
<dbReference type="EMBL" id="JAJNBZ010000005">
    <property type="protein sequence ID" value="MCE5169628.1"/>
    <property type="molecule type" value="Genomic_DNA"/>
</dbReference>
<dbReference type="Proteomes" id="UP001199916">
    <property type="component" value="Unassembled WGS sequence"/>
</dbReference>
<proteinExistence type="predicted"/>
<protein>
    <recommendedName>
        <fullName evidence="5">Phage tail tape measure protein</fullName>
    </recommendedName>
</protein>
<feature type="compositionally biased region" description="Low complexity" evidence="2">
    <location>
        <begin position="719"/>
        <end position="734"/>
    </location>
</feature>
<evidence type="ECO:0000313" key="4">
    <source>
        <dbReference type="Proteomes" id="UP001199916"/>
    </source>
</evidence>
<dbReference type="RefSeq" id="WP_233696545.1">
    <property type="nucleotide sequence ID" value="NZ_JAJNBZ010000005.1"/>
</dbReference>
<evidence type="ECO:0000313" key="3">
    <source>
        <dbReference type="EMBL" id="MCE5169628.1"/>
    </source>
</evidence>
<keyword evidence="1" id="KW-0175">Coiled coil</keyword>
<feature type="compositionally biased region" description="Polar residues" evidence="2">
    <location>
        <begin position="150"/>
        <end position="168"/>
    </location>
</feature>
<evidence type="ECO:0000256" key="1">
    <source>
        <dbReference type="SAM" id="Coils"/>
    </source>
</evidence>
<feature type="coiled-coil region" evidence="1">
    <location>
        <begin position="1101"/>
        <end position="1277"/>
    </location>
</feature>
<evidence type="ECO:0008006" key="5">
    <source>
        <dbReference type="Google" id="ProtNLM"/>
    </source>
</evidence>
<feature type="region of interest" description="Disordered" evidence="2">
    <location>
        <begin position="150"/>
        <end position="170"/>
    </location>
</feature>
<keyword evidence="4" id="KW-1185">Reference proteome</keyword>
<feature type="region of interest" description="Disordered" evidence="2">
    <location>
        <begin position="719"/>
        <end position="738"/>
    </location>
</feature>
<feature type="coiled-coil region" evidence="1">
    <location>
        <begin position="747"/>
        <end position="809"/>
    </location>
</feature>
<evidence type="ECO:0000256" key="2">
    <source>
        <dbReference type="SAM" id="MobiDB-lite"/>
    </source>
</evidence>
<gene>
    <name evidence="3" type="ORF">LQV63_09915</name>
</gene>
<feature type="coiled-coil region" evidence="1">
    <location>
        <begin position="368"/>
        <end position="402"/>
    </location>
</feature>